<protein>
    <submittedName>
        <fullName evidence="3">HTH-type transcriptional regulator PuuR</fullName>
    </submittedName>
</protein>
<dbReference type="InterPro" id="IPR001387">
    <property type="entry name" value="Cro/C1-type_HTH"/>
</dbReference>
<dbReference type="InterPro" id="IPR014710">
    <property type="entry name" value="RmlC-like_jellyroll"/>
</dbReference>
<evidence type="ECO:0000256" key="1">
    <source>
        <dbReference type="ARBA" id="ARBA00023125"/>
    </source>
</evidence>
<dbReference type="Pfam" id="PF01381">
    <property type="entry name" value="HTH_3"/>
    <property type="match status" value="1"/>
</dbReference>
<name>A0A1L8CMS1_9PROT</name>
<proteinExistence type="predicted"/>
<dbReference type="InterPro" id="IPR011051">
    <property type="entry name" value="RmlC_Cupin_sf"/>
</dbReference>
<dbReference type="RefSeq" id="WP_072659535.1">
    <property type="nucleotide sequence ID" value="NZ_BDFD01000008.1"/>
</dbReference>
<dbReference type="Gene3D" id="2.60.120.10">
    <property type="entry name" value="Jelly Rolls"/>
    <property type="match status" value="1"/>
</dbReference>
<dbReference type="Pfam" id="PF07883">
    <property type="entry name" value="Cupin_2"/>
    <property type="match status" value="1"/>
</dbReference>
<organism evidence="3 4">
    <name type="scientific">Mariprofundus micogutta</name>
    <dbReference type="NCBI Taxonomy" id="1921010"/>
    <lineage>
        <taxon>Bacteria</taxon>
        <taxon>Pseudomonadati</taxon>
        <taxon>Pseudomonadota</taxon>
        <taxon>Candidatius Mariprofundia</taxon>
        <taxon>Mariprofundales</taxon>
        <taxon>Mariprofundaceae</taxon>
        <taxon>Mariprofundus</taxon>
    </lineage>
</organism>
<dbReference type="CDD" id="cd00093">
    <property type="entry name" value="HTH_XRE"/>
    <property type="match status" value="1"/>
</dbReference>
<dbReference type="PANTHER" id="PTHR46797">
    <property type="entry name" value="HTH-TYPE TRANSCRIPTIONAL REGULATOR"/>
    <property type="match status" value="1"/>
</dbReference>
<dbReference type="CDD" id="cd02209">
    <property type="entry name" value="cupin_XRE_C"/>
    <property type="match status" value="1"/>
</dbReference>
<dbReference type="SUPFAM" id="SSF51182">
    <property type="entry name" value="RmlC-like cupins"/>
    <property type="match status" value="1"/>
</dbReference>
<comment type="caution">
    <text evidence="3">The sequence shown here is derived from an EMBL/GenBank/DDBJ whole genome shotgun (WGS) entry which is preliminary data.</text>
</comment>
<dbReference type="GO" id="GO:0003700">
    <property type="term" value="F:DNA-binding transcription factor activity"/>
    <property type="evidence" value="ECO:0007669"/>
    <property type="project" value="TreeGrafter"/>
</dbReference>
<dbReference type="Proteomes" id="UP000231632">
    <property type="component" value="Unassembled WGS sequence"/>
</dbReference>
<dbReference type="EMBL" id="BDFD01000008">
    <property type="protein sequence ID" value="GAV20211.1"/>
    <property type="molecule type" value="Genomic_DNA"/>
</dbReference>
<dbReference type="InterPro" id="IPR013096">
    <property type="entry name" value="Cupin_2"/>
</dbReference>
<gene>
    <name evidence="3" type="ORF">MMIC_P1175</name>
</gene>
<evidence type="ECO:0000259" key="2">
    <source>
        <dbReference type="PROSITE" id="PS50943"/>
    </source>
</evidence>
<dbReference type="Gene3D" id="1.10.260.40">
    <property type="entry name" value="lambda repressor-like DNA-binding domains"/>
    <property type="match status" value="1"/>
</dbReference>
<dbReference type="SMART" id="SM00530">
    <property type="entry name" value="HTH_XRE"/>
    <property type="match status" value="1"/>
</dbReference>
<keyword evidence="4" id="KW-1185">Reference proteome</keyword>
<dbReference type="GO" id="GO:0003677">
    <property type="term" value="F:DNA binding"/>
    <property type="evidence" value="ECO:0007669"/>
    <property type="project" value="UniProtKB-KW"/>
</dbReference>
<dbReference type="STRING" id="1921010.MMIC_P1175"/>
<dbReference type="AlphaFoldDB" id="A0A1L8CMS1"/>
<dbReference type="PROSITE" id="PS50943">
    <property type="entry name" value="HTH_CROC1"/>
    <property type="match status" value="1"/>
</dbReference>
<keyword evidence="1" id="KW-0238">DNA-binding</keyword>
<feature type="domain" description="HTH cro/C1-type" evidence="2">
    <location>
        <begin position="8"/>
        <end position="62"/>
    </location>
</feature>
<dbReference type="OrthoDB" id="9805356at2"/>
<accession>A0A1L8CMS1</accession>
<sequence length="180" mass="19876">MHAISGKIRFLREQQGLSVRGLAEAAGISAAALSQLEAGNSSPSVATLEKLADGLGIAVAAFFLEQGTEQDVEIFDLDDRPSVNLGHGGRFVPLTALHQPAGFEPMLVHLEPGGSFEEQSYGIRSAHAFVWIRRGTAMLEYVDREFTLCETQSTYYDARKPHNWHNRSDEICEMLMVRSR</sequence>
<dbReference type="PANTHER" id="PTHR46797:SF1">
    <property type="entry name" value="METHYLPHOSPHONATE SYNTHASE"/>
    <property type="match status" value="1"/>
</dbReference>
<reference evidence="3 4" key="1">
    <citation type="journal article" date="2017" name="Arch. Microbiol.">
        <title>Mariprofundus micogutta sp. nov., a novel iron-oxidizing zetaproteobacterium isolated from a deep-sea hydrothermal field at the Bayonnaise knoll of the Izu-Ogasawara arc, and a description of Mariprofundales ord. nov. and Zetaproteobacteria classis nov.</title>
        <authorList>
            <person name="Makita H."/>
            <person name="Tanaka E."/>
            <person name="Mitsunobu S."/>
            <person name="Miyazaki M."/>
            <person name="Nunoura T."/>
            <person name="Uematsu K."/>
            <person name="Takaki Y."/>
            <person name="Nishi S."/>
            <person name="Shimamura S."/>
            <person name="Takai K."/>
        </authorList>
    </citation>
    <scope>NUCLEOTIDE SEQUENCE [LARGE SCALE GENOMIC DNA]</scope>
    <source>
        <strain evidence="3 4">ET2</strain>
    </source>
</reference>
<dbReference type="InterPro" id="IPR010982">
    <property type="entry name" value="Lambda_DNA-bd_dom_sf"/>
</dbReference>
<evidence type="ECO:0000313" key="3">
    <source>
        <dbReference type="EMBL" id="GAV20211.1"/>
    </source>
</evidence>
<dbReference type="InterPro" id="IPR050807">
    <property type="entry name" value="TransReg_Diox_bact_type"/>
</dbReference>
<evidence type="ECO:0000313" key="4">
    <source>
        <dbReference type="Proteomes" id="UP000231632"/>
    </source>
</evidence>
<dbReference type="SUPFAM" id="SSF47413">
    <property type="entry name" value="lambda repressor-like DNA-binding domains"/>
    <property type="match status" value="1"/>
</dbReference>
<dbReference type="GO" id="GO:0005829">
    <property type="term" value="C:cytosol"/>
    <property type="evidence" value="ECO:0007669"/>
    <property type="project" value="TreeGrafter"/>
</dbReference>